<keyword evidence="2" id="KW-1185">Reference proteome</keyword>
<organism evidence="1 2">
    <name type="scientific">Sphaerosporella brunnea</name>
    <dbReference type="NCBI Taxonomy" id="1250544"/>
    <lineage>
        <taxon>Eukaryota</taxon>
        <taxon>Fungi</taxon>
        <taxon>Dikarya</taxon>
        <taxon>Ascomycota</taxon>
        <taxon>Pezizomycotina</taxon>
        <taxon>Pezizomycetes</taxon>
        <taxon>Pezizales</taxon>
        <taxon>Pyronemataceae</taxon>
        <taxon>Sphaerosporella</taxon>
    </lineage>
</organism>
<evidence type="ECO:0000313" key="2">
    <source>
        <dbReference type="Proteomes" id="UP000326924"/>
    </source>
</evidence>
<accession>A0A5J5FB77</accession>
<sequence>MPVFWLAKTNVHPTSWPVWLCCWLLSYAWLCRRDRYAPARLPQWCTRLFPRGFCISSFVYSIDIPRRVDIVLIQILDHGPKVYVMAQLTLPRQLIMLPLMPAIRLFISHTPTHRHPTTHWKRSLVACGVKYDTPPYDPKLNTQLYPFSYPGRRVSSFSVWGGGVIYIEVTSSMCDGCFSASQPPHSGF</sequence>
<protein>
    <submittedName>
        <fullName evidence="1">Uncharacterized protein</fullName>
    </submittedName>
</protein>
<reference evidence="1 2" key="1">
    <citation type="submission" date="2019-09" db="EMBL/GenBank/DDBJ databases">
        <title>Draft genome of the ectomycorrhizal ascomycete Sphaerosporella brunnea.</title>
        <authorList>
            <consortium name="DOE Joint Genome Institute"/>
            <person name="Benucci G.M."/>
            <person name="Marozzi G."/>
            <person name="Antonielli L."/>
            <person name="Sanchez S."/>
            <person name="Marco P."/>
            <person name="Wang X."/>
            <person name="Falini L.B."/>
            <person name="Barry K."/>
            <person name="Haridas S."/>
            <person name="Lipzen A."/>
            <person name="Labutti K."/>
            <person name="Grigoriev I.V."/>
            <person name="Murat C."/>
            <person name="Martin F."/>
            <person name="Albertini E."/>
            <person name="Donnini D."/>
            <person name="Bonito G."/>
        </authorList>
    </citation>
    <scope>NUCLEOTIDE SEQUENCE [LARGE SCALE GENOMIC DNA]</scope>
    <source>
        <strain evidence="1 2">Sb_GMNB300</strain>
    </source>
</reference>
<name>A0A5J5FB77_9PEZI</name>
<dbReference type="EMBL" id="VXIS01000007">
    <property type="protein sequence ID" value="KAA8914238.1"/>
    <property type="molecule type" value="Genomic_DNA"/>
</dbReference>
<proteinExistence type="predicted"/>
<evidence type="ECO:0000313" key="1">
    <source>
        <dbReference type="EMBL" id="KAA8914238.1"/>
    </source>
</evidence>
<comment type="caution">
    <text evidence="1">The sequence shown here is derived from an EMBL/GenBank/DDBJ whole genome shotgun (WGS) entry which is preliminary data.</text>
</comment>
<dbReference type="Proteomes" id="UP000326924">
    <property type="component" value="Unassembled WGS sequence"/>
</dbReference>
<dbReference type="AlphaFoldDB" id="A0A5J5FB77"/>
<dbReference type="InParanoid" id="A0A5J5FB77"/>
<gene>
    <name evidence="1" type="ORF">FN846DRAFT_669708</name>
</gene>